<feature type="transmembrane region" description="Helical" evidence="2">
    <location>
        <begin position="175"/>
        <end position="194"/>
    </location>
</feature>
<dbReference type="Proteomes" id="UP001058003">
    <property type="component" value="Chromosome"/>
</dbReference>
<evidence type="ECO:0000256" key="2">
    <source>
        <dbReference type="SAM" id="Phobius"/>
    </source>
</evidence>
<keyword evidence="5" id="KW-1185">Reference proteome</keyword>
<feature type="domain" description="BON" evidence="3">
    <location>
        <begin position="28"/>
        <end position="100"/>
    </location>
</feature>
<dbReference type="KEGG" id="daur:Daura_30370"/>
<name>A0A9Q9IBR5_9ACTN</name>
<dbReference type="Gene3D" id="3.30.1340.30">
    <property type="match status" value="1"/>
</dbReference>
<evidence type="ECO:0000256" key="1">
    <source>
        <dbReference type="SAM" id="MobiDB-lite"/>
    </source>
</evidence>
<dbReference type="PROSITE" id="PS50914">
    <property type="entry name" value="BON"/>
    <property type="match status" value="1"/>
</dbReference>
<dbReference type="InterPro" id="IPR007055">
    <property type="entry name" value="BON_dom"/>
</dbReference>
<feature type="transmembrane region" description="Helical" evidence="2">
    <location>
        <begin position="150"/>
        <end position="169"/>
    </location>
</feature>
<keyword evidence="2" id="KW-0812">Transmembrane</keyword>
<proteinExistence type="predicted"/>
<gene>
    <name evidence="4" type="ORF">Daura_30370</name>
</gene>
<reference evidence="4" key="1">
    <citation type="submission" date="2021-04" db="EMBL/GenBank/DDBJ databases">
        <title>Dactylosporangium aurantiacum NRRL B-8018 full assembly.</title>
        <authorList>
            <person name="Hartkoorn R.C."/>
            <person name="Beaudoing E."/>
            <person name="Hot D."/>
        </authorList>
    </citation>
    <scope>NUCLEOTIDE SEQUENCE</scope>
    <source>
        <strain evidence="4">NRRL B-8018</strain>
    </source>
</reference>
<accession>A0A9Q9IBR5</accession>
<evidence type="ECO:0000259" key="3">
    <source>
        <dbReference type="PROSITE" id="PS50914"/>
    </source>
</evidence>
<sequence length="202" mass="21533">MMAWLPFDDEHDEHDEHNGRDGHDGRSERARPKRDLAELLAQRLLADPRVWGQHITVHVQQAVVMLEGSVSSVAARDAVVEAARNLDGVRDVCSLLCVSEPAIEGGAASAAPAAPPDTADEFDRIVATLLPAEERSDRDTGTQRRIRTTAALPAAAGIVLWMVVTALLAHTPAPGPLAAAATVAVLTGSAVAMVRQSRHNRK</sequence>
<dbReference type="AlphaFoldDB" id="A0A9Q9IBR5"/>
<dbReference type="Pfam" id="PF04972">
    <property type="entry name" value="BON"/>
    <property type="match status" value="1"/>
</dbReference>
<feature type="region of interest" description="Disordered" evidence="1">
    <location>
        <begin position="1"/>
        <end position="32"/>
    </location>
</feature>
<organism evidence="4 5">
    <name type="scientific">Dactylosporangium aurantiacum</name>
    <dbReference type="NCBI Taxonomy" id="35754"/>
    <lineage>
        <taxon>Bacteria</taxon>
        <taxon>Bacillati</taxon>
        <taxon>Actinomycetota</taxon>
        <taxon>Actinomycetes</taxon>
        <taxon>Micromonosporales</taxon>
        <taxon>Micromonosporaceae</taxon>
        <taxon>Dactylosporangium</taxon>
    </lineage>
</organism>
<evidence type="ECO:0000313" key="4">
    <source>
        <dbReference type="EMBL" id="UWZ51067.1"/>
    </source>
</evidence>
<keyword evidence="2" id="KW-0472">Membrane</keyword>
<evidence type="ECO:0000313" key="5">
    <source>
        <dbReference type="Proteomes" id="UP001058003"/>
    </source>
</evidence>
<feature type="compositionally biased region" description="Basic and acidic residues" evidence="1">
    <location>
        <begin position="14"/>
        <end position="32"/>
    </location>
</feature>
<protein>
    <submittedName>
        <fullName evidence="4">BON domain-containing protein</fullName>
    </submittedName>
</protein>
<keyword evidence="2" id="KW-1133">Transmembrane helix</keyword>
<dbReference type="RefSeq" id="WP_081971698.1">
    <property type="nucleotide sequence ID" value="NZ_CP073767.1"/>
</dbReference>
<dbReference type="EMBL" id="CP073767">
    <property type="protein sequence ID" value="UWZ51067.1"/>
    <property type="molecule type" value="Genomic_DNA"/>
</dbReference>